<evidence type="ECO:0000256" key="20">
    <source>
        <dbReference type="ARBA" id="ARBA00042448"/>
    </source>
</evidence>
<feature type="binding site" evidence="33">
    <location>
        <position position="42"/>
    </location>
    <ligand>
        <name>substrate</name>
    </ligand>
</feature>
<comment type="pathway">
    <text evidence="3">Protein modification; protein glycosylation.</text>
</comment>
<evidence type="ECO:0000256" key="23">
    <source>
        <dbReference type="ARBA" id="ARBA00043673"/>
    </source>
</evidence>
<evidence type="ECO:0000256" key="16">
    <source>
        <dbReference type="ARBA" id="ARBA00023180"/>
    </source>
</evidence>
<evidence type="ECO:0000256" key="4">
    <source>
        <dbReference type="ARBA" id="ARBA00004934"/>
    </source>
</evidence>
<evidence type="ECO:0000256" key="26">
    <source>
        <dbReference type="ARBA" id="ARBA00047509"/>
    </source>
</evidence>
<sequence length="273" mass="31026">CPTRASGSAWFNARFDPAVGPLLTGAGQEFPPDVVRWWMTLQGRPRGLQLQAIIQQLFTVLPAPNNSSWEPSGCRTCAVVGNSGKLQGSGHGLWIDTHDWVLRMNRAKITGFELDVGRKTTHHFMYPESAVNLRPGVHLVLVPFKPLDLQWVTSAFSTGKLTHTYVRVKQFIRADRNKVLILSPAFLKYIHDNWTQRHGRYPSTGFTALLFALHTCQRVSVFGFGADSEGNWHHYWEKNRWAGAFRRTRVHDADVEFSLIQRLAAEGRILFYK</sequence>
<dbReference type="GO" id="GO:0003836">
    <property type="term" value="F:beta-galactoside (CMP) alpha-2,3-sialyltransferase activity"/>
    <property type="evidence" value="ECO:0007669"/>
    <property type="project" value="UniProtKB-EC"/>
</dbReference>
<evidence type="ECO:0000256" key="29">
    <source>
        <dbReference type="ARBA" id="ARBA00072809"/>
    </source>
</evidence>
<evidence type="ECO:0000256" key="5">
    <source>
        <dbReference type="ARBA" id="ARBA00006003"/>
    </source>
</evidence>
<accession>A0A091HNX1</accession>
<keyword evidence="14" id="KW-0472">Membrane</keyword>
<evidence type="ECO:0000256" key="34">
    <source>
        <dbReference type="PIRSR" id="PIRSR005557-2"/>
    </source>
</evidence>
<evidence type="ECO:0000256" key="24">
    <source>
        <dbReference type="ARBA" id="ARBA00043773"/>
    </source>
</evidence>
<evidence type="ECO:0000256" key="18">
    <source>
        <dbReference type="ARBA" id="ARBA00039106"/>
    </source>
</evidence>
<keyword evidence="15" id="KW-1015">Disulfide bond</keyword>
<protein>
    <recommendedName>
        <fullName evidence="29">CMP-N-acetylneuraminate-beta-galactosamide-alpha-2,3-sialyltransferase 2</fullName>
        <ecNumber evidence="18">2.4.3.2</ecNumber>
        <ecNumber evidence="19">2.4.3.4</ecNumber>
    </recommendedName>
    <alternativeName>
        <fullName evidence="22">Gal-NAc6S</fullName>
    </alternativeName>
    <alternativeName>
        <fullName evidence="20">Gal-beta-1,3-GalNAc-alpha-2,3-sialyltransferase</fullName>
    </alternativeName>
    <alternativeName>
        <fullName evidence="21">Monosialoganglioside sialyltransferase</fullName>
    </alternativeName>
    <alternativeName>
        <fullName evidence="30">ST3Gal II</fullName>
    </alternativeName>
    <alternativeName>
        <fullName evidence="31">ST3GalA.2</fullName>
    </alternativeName>
    <alternativeName>
        <fullName evidence="32">Sialyltransferase 4B</fullName>
    </alternativeName>
</protein>
<name>A0A091HNX1_CALAN</name>
<feature type="binding site" evidence="33">
    <location>
        <position position="82"/>
    </location>
    <ligand>
        <name>substrate</name>
    </ligand>
</feature>
<dbReference type="InterPro" id="IPR038578">
    <property type="entry name" value="GT29-like_sf"/>
</dbReference>
<feature type="binding site" evidence="33">
    <location>
        <position position="251"/>
    </location>
    <ligand>
        <name>substrate</name>
    </ligand>
</feature>
<organism evidence="35 36">
    <name type="scientific">Calypte anna</name>
    <name type="common">Anna's hummingbird</name>
    <name type="synonym">Archilochus anna</name>
    <dbReference type="NCBI Taxonomy" id="9244"/>
    <lineage>
        <taxon>Eukaryota</taxon>
        <taxon>Metazoa</taxon>
        <taxon>Chordata</taxon>
        <taxon>Craniata</taxon>
        <taxon>Vertebrata</taxon>
        <taxon>Euteleostomi</taxon>
        <taxon>Archelosauria</taxon>
        <taxon>Archosauria</taxon>
        <taxon>Dinosauria</taxon>
        <taxon>Saurischia</taxon>
        <taxon>Theropoda</taxon>
        <taxon>Coelurosauria</taxon>
        <taxon>Aves</taxon>
        <taxon>Neognathae</taxon>
        <taxon>Neoaves</taxon>
        <taxon>Strisores</taxon>
        <taxon>Apodiformes</taxon>
        <taxon>Trochilidae</taxon>
        <taxon>Calypte</taxon>
    </lineage>
</organism>
<dbReference type="Proteomes" id="UP000054308">
    <property type="component" value="Unassembled WGS sequence"/>
</dbReference>
<dbReference type="GO" id="GO:0032580">
    <property type="term" value="C:Golgi cisterna membrane"/>
    <property type="evidence" value="ECO:0007669"/>
    <property type="project" value="UniProtKB-SubCell"/>
</dbReference>
<proteinExistence type="inferred from homology"/>
<evidence type="ECO:0000256" key="31">
    <source>
        <dbReference type="ARBA" id="ARBA00081332"/>
    </source>
</evidence>
<evidence type="ECO:0000256" key="30">
    <source>
        <dbReference type="ARBA" id="ARBA00081228"/>
    </source>
</evidence>
<comment type="catalytic activity">
    <reaction evidence="17">
        <text>a beta-D-galactosyl-(1-&gt;3)-N-acetyl-alpha-D-galactosaminyl derivative + CMP-N-acetyl-beta-neuraminate = an N-acetyl-alpha-neuraminyl-(2-&gt;3)-beta-D-galactosyl-(1-&gt;3)-N-acetyl-alpha-D-galactosaminyl derivative + CMP + H(+)</text>
        <dbReference type="Rhea" id="RHEA:21616"/>
        <dbReference type="ChEBI" id="CHEBI:15378"/>
        <dbReference type="ChEBI" id="CHEBI:57812"/>
        <dbReference type="ChEBI" id="CHEBI:60377"/>
        <dbReference type="ChEBI" id="CHEBI:133470"/>
        <dbReference type="ChEBI" id="CHEBI:139596"/>
        <dbReference type="EC" id="2.4.3.4"/>
    </reaction>
    <physiologicalReaction direction="left-to-right" evidence="17">
        <dbReference type="Rhea" id="RHEA:21617"/>
    </physiologicalReaction>
</comment>
<evidence type="ECO:0000256" key="21">
    <source>
        <dbReference type="ARBA" id="ARBA00042990"/>
    </source>
</evidence>
<comment type="subcellular location">
    <subcellularLocation>
        <location evidence="1">Golgi apparatus</location>
        <location evidence="1">Golgi stack membrane</location>
        <topology evidence="1">Single-pass type II membrane protein</topology>
    </subcellularLocation>
    <subcellularLocation>
        <location evidence="2">Secreted</location>
    </subcellularLocation>
</comment>
<evidence type="ECO:0000256" key="28">
    <source>
        <dbReference type="ARBA" id="ARBA00062545"/>
    </source>
</evidence>
<dbReference type="CDD" id="cd23966">
    <property type="entry name" value="GT29_ST3GAL1_2"/>
    <property type="match status" value="1"/>
</dbReference>
<comment type="catalytic activity">
    <reaction evidence="23">
        <text>a ganglioside GA1 (d18:1(4E)) + CMP-N-acetyl-beta-neuraminate = a ganglioside GM1b (d18:1(4E)) + CMP + H(+)</text>
        <dbReference type="Rhea" id="RHEA:47560"/>
        <dbReference type="ChEBI" id="CHEBI:15378"/>
        <dbReference type="ChEBI" id="CHEBI:27938"/>
        <dbReference type="ChEBI" id="CHEBI:57812"/>
        <dbReference type="ChEBI" id="CHEBI:60377"/>
        <dbReference type="ChEBI" id="CHEBI:78568"/>
    </reaction>
    <physiologicalReaction direction="left-to-right" evidence="23">
        <dbReference type="Rhea" id="RHEA:47561"/>
    </physiologicalReaction>
</comment>
<evidence type="ECO:0000256" key="13">
    <source>
        <dbReference type="ARBA" id="ARBA00023098"/>
    </source>
</evidence>
<evidence type="ECO:0000256" key="33">
    <source>
        <dbReference type="PIRSR" id="PIRSR005557-1"/>
    </source>
</evidence>
<dbReference type="PANTHER" id="PTHR46032">
    <property type="entry name" value="ALPHA-2,3-SIALYLTRANSFERASE ST3GAL I ISOFORM X1"/>
    <property type="match status" value="1"/>
</dbReference>
<dbReference type="STRING" id="9244.A0A091HNX1"/>
<evidence type="ECO:0000256" key="14">
    <source>
        <dbReference type="ARBA" id="ARBA00023136"/>
    </source>
</evidence>
<comment type="subunit">
    <text evidence="28">Homodimer; disulfide-linked. Homodimer formation occurs in the endoplasmic reticulum.</text>
</comment>
<feature type="binding site" evidence="33">
    <location>
        <position position="201"/>
    </location>
    <ligand>
        <name>substrate</name>
    </ligand>
</feature>
<dbReference type="InterPro" id="IPR051757">
    <property type="entry name" value="Beta-gal_alpha2-3_sialyltrans"/>
</dbReference>
<feature type="binding site" evidence="33">
    <location>
        <position position="225"/>
    </location>
    <ligand>
        <name>substrate</name>
    </ligand>
</feature>
<dbReference type="GO" id="GO:0006629">
    <property type="term" value="P:lipid metabolic process"/>
    <property type="evidence" value="ECO:0007669"/>
    <property type="project" value="UniProtKB-KW"/>
</dbReference>
<dbReference type="EC" id="2.4.3.2" evidence="18"/>
<evidence type="ECO:0000256" key="12">
    <source>
        <dbReference type="ARBA" id="ARBA00023034"/>
    </source>
</evidence>
<dbReference type="GO" id="GO:0005576">
    <property type="term" value="C:extracellular region"/>
    <property type="evidence" value="ECO:0007669"/>
    <property type="project" value="UniProtKB-SubCell"/>
</dbReference>
<keyword evidence="9" id="KW-0812">Transmembrane</keyword>
<dbReference type="Pfam" id="PF00777">
    <property type="entry name" value="Glyco_transf_29"/>
    <property type="match status" value="1"/>
</dbReference>
<comment type="similarity">
    <text evidence="5">Belongs to the glycosyltransferase 29 family.</text>
</comment>
<dbReference type="PANTHER" id="PTHR46032:SF1">
    <property type="entry name" value="ST3 BETA-GALACTOSIDE ALPHA-2,3-SIALYLTRANSFERASE 1"/>
    <property type="match status" value="1"/>
</dbReference>
<keyword evidence="10" id="KW-0735">Signal-anchor</keyword>
<dbReference type="AlphaFoldDB" id="A0A091HNX1"/>
<evidence type="ECO:0000256" key="1">
    <source>
        <dbReference type="ARBA" id="ARBA00004447"/>
    </source>
</evidence>
<dbReference type="PIRSF" id="PIRSF005557">
    <property type="entry name" value="Sialyl_trans"/>
    <property type="match status" value="1"/>
</dbReference>
<feature type="non-terminal residue" evidence="35">
    <location>
        <position position="1"/>
    </location>
</feature>
<evidence type="ECO:0000313" key="36">
    <source>
        <dbReference type="Proteomes" id="UP000054308"/>
    </source>
</evidence>
<dbReference type="EC" id="2.4.3.4" evidence="19"/>
<dbReference type="InterPro" id="IPR012163">
    <property type="entry name" value="Sialyl_trans"/>
</dbReference>
<keyword evidence="16" id="KW-0325">Glycoprotein</keyword>
<keyword evidence="12" id="KW-0333">Golgi apparatus</keyword>
<dbReference type="GO" id="GO:0097503">
    <property type="term" value="P:sialylation"/>
    <property type="evidence" value="ECO:0007669"/>
    <property type="project" value="TreeGrafter"/>
</dbReference>
<evidence type="ECO:0000256" key="17">
    <source>
        <dbReference type="ARBA" id="ARBA00036292"/>
    </source>
</evidence>
<keyword evidence="7 35" id="KW-0328">Glycosyltransferase</keyword>
<comment type="catalytic activity">
    <reaction evidence="26">
        <text>ganglioside GM1 (d18:1(4E)/18:0) + CMP-N-acetyl-beta-neuraminate = ganglioside GD1a (18:1(4E)/18:0) + CMP + H(+)</text>
        <dbReference type="Rhea" id="RHEA:48248"/>
        <dbReference type="ChEBI" id="CHEBI:15378"/>
        <dbReference type="ChEBI" id="CHEBI:57812"/>
        <dbReference type="ChEBI" id="CHEBI:60377"/>
        <dbReference type="ChEBI" id="CHEBI:73110"/>
        <dbReference type="ChEBI" id="CHEBI:90153"/>
    </reaction>
    <physiologicalReaction direction="left-to-right" evidence="26">
        <dbReference type="Rhea" id="RHEA:48249"/>
    </physiologicalReaction>
</comment>
<keyword evidence="13" id="KW-0443">Lipid metabolism</keyword>
<dbReference type="GO" id="GO:0047288">
    <property type="term" value="F:beta-D-galactosyl-(1-&gt;3)-N-acetyl-beta-D-galactosaminide alpha-2,3- sialyltransferase"/>
    <property type="evidence" value="ECO:0007669"/>
    <property type="project" value="UniProtKB-EC"/>
</dbReference>
<keyword evidence="8 35" id="KW-0808">Transferase</keyword>
<gene>
    <name evidence="35" type="ORF">N300_03318</name>
</gene>
<comment type="catalytic activity">
    <reaction evidence="24">
        <text>a ganglioside GM1 (d18:1(4E)) + CMP-N-acetyl-beta-neuraminate = a ganglioside GD1a (d18:1(4E)) + CMP + H(+)</text>
        <dbReference type="Rhea" id="RHEA:18021"/>
        <dbReference type="ChEBI" id="CHEBI:15378"/>
        <dbReference type="ChEBI" id="CHEBI:57812"/>
        <dbReference type="ChEBI" id="CHEBI:60377"/>
        <dbReference type="ChEBI" id="CHEBI:77709"/>
        <dbReference type="ChEBI" id="CHEBI:78445"/>
        <dbReference type="EC" id="2.4.3.2"/>
    </reaction>
    <physiologicalReaction direction="left-to-right" evidence="24">
        <dbReference type="Rhea" id="RHEA:18022"/>
    </physiologicalReaction>
</comment>
<dbReference type="FunFam" id="3.90.1480.20:FF:000002">
    <property type="entry name" value="CMP-N-acetylneuraminate-beta-galactosamide- alpha-2,3-sialyltransferase 2"/>
    <property type="match status" value="1"/>
</dbReference>
<keyword evidence="11" id="KW-1133">Transmembrane helix</keyword>
<feature type="binding site" evidence="33">
    <location>
        <position position="234"/>
    </location>
    <ligand>
        <name>substrate</name>
    </ligand>
</feature>
<evidence type="ECO:0000256" key="11">
    <source>
        <dbReference type="ARBA" id="ARBA00022989"/>
    </source>
</evidence>
<feature type="binding site" evidence="33">
    <location>
        <position position="105"/>
    </location>
    <ligand>
        <name>substrate</name>
    </ligand>
</feature>
<evidence type="ECO:0000256" key="25">
    <source>
        <dbReference type="ARBA" id="ARBA00043816"/>
    </source>
</evidence>
<evidence type="ECO:0000256" key="7">
    <source>
        <dbReference type="ARBA" id="ARBA00022676"/>
    </source>
</evidence>
<comment type="pathway">
    <text evidence="4">Glycolipid biosynthesis.</text>
</comment>
<feature type="binding site" evidence="33">
    <location>
        <position position="205"/>
    </location>
    <ligand>
        <name>substrate</name>
    </ligand>
</feature>
<reference evidence="35 36" key="1">
    <citation type="submission" date="2014-04" db="EMBL/GenBank/DDBJ databases">
        <title>Genome evolution of avian class.</title>
        <authorList>
            <person name="Zhang G."/>
            <person name="Li C."/>
        </authorList>
    </citation>
    <scope>NUCLEOTIDE SEQUENCE [LARGE SCALE GENOMIC DNA]</scope>
    <source>
        <strain evidence="35">BGI_N300</strain>
    </source>
</reference>
<keyword evidence="6" id="KW-0964">Secreted</keyword>
<dbReference type="Gene3D" id="3.90.1480.20">
    <property type="entry name" value="Glycosyl transferase family 29"/>
    <property type="match status" value="1"/>
</dbReference>
<evidence type="ECO:0000256" key="3">
    <source>
        <dbReference type="ARBA" id="ARBA00004922"/>
    </source>
</evidence>
<comment type="catalytic activity">
    <reaction evidence="25">
        <text>a ganglioside GA1 + CMP-N-acetyl-beta-neuraminate = a ganglioside GM1b + CMP + H(+)</text>
        <dbReference type="Rhea" id="RHEA:48244"/>
        <dbReference type="ChEBI" id="CHEBI:15378"/>
        <dbReference type="ChEBI" id="CHEBI:57812"/>
        <dbReference type="ChEBI" id="CHEBI:60377"/>
        <dbReference type="ChEBI" id="CHEBI:88069"/>
        <dbReference type="ChEBI" id="CHEBI:90151"/>
    </reaction>
    <physiologicalReaction direction="left-to-right" evidence="25">
        <dbReference type="Rhea" id="RHEA:48245"/>
    </physiologicalReaction>
</comment>
<evidence type="ECO:0000256" key="2">
    <source>
        <dbReference type="ARBA" id="ARBA00004613"/>
    </source>
</evidence>
<evidence type="ECO:0000256" key="9">
    <source>
        <dbReference type="ARBA" id="ARBA00022692"/>
    </source>
</evidence>
<evidence type="ECO:0000256" key="15">
    <source>
        <dbReference type="ARBA" id="ARBA00023157"/>
    </source>
</evidence>
<evidence type="ECO:0000256" key="19">
    <source>
        <dbReference type="ARBA" id="ARBA00039107"/>
    </source>
</evidence>
<dbReference type="EMBL" id="KL217718">
    <property type="protein sequence ID" value="KFO97973.1"/>
    <property type="molecule type" value="Genomic_DNA"/>
</dbReference>
<feature type="binding site" evidence="33">
    <location>
        <position position="165"/>
    </location>
    <ligand>
        <name>substrate</name>
    </ligand>
</feature>
<evidence type="ECO:0000256" key="27">
    <source>
        <dbReference type="ARBA" id="ARBA00052027"/>
    </source>
</evidence>
<dbReference type="InterPro" id="IPR001675">
    <property type="entry name" value="Glyco_trans_29"/>
</dbReference>
<feature type="disulfide bond" evidence="34">
    <location>
        <begin position="77"/>
        <end position="216"/>
    </location>
</feature>
<keyword evidence="36" id="KW-1185">Reference proteome</keyword>
<evidence type="ECO:0000313" key="35">
    <source>
        <dbReference type="EMBL" id="KFO97973.1"/>
    </source>
</evidence>
<comment type="catalytic activity">
    <reaction evidence="27">
        <text>a globoside GalGb4Cer + CMP-N-acetyl-beta-neuraminate = a globoside MSGG + CMP + H(+)</text>
        <dbReference type="Rhea" id="RHEA:65372"/>
        <dbReference type="ChEBI" id="CHEBI:15378"/>
        <dbReference type="ChEBI" id="CHEBI:57812"/>
        <dbReference type="ChEBI" id="CHEBI:60377"/>
        <dbReference type="ChEBI" id="CHEBI:140623"/>
        <dbReference type="ChEBI" id="CHEBI:140691"/>
    </reaction>
    <physiologicalReaction direction="left-to-right" evidence="27">
        <dbReference type="Rhea" id="RHEA:65373"/>
    </physiologicalReaction>
</comment>
<evidence type="ECO:0000256" key="8">
    <source>
        <dbReference type="ARBA" id="ARBA00022679"/>
    </source>
</evidence>
<evidence type="ECO:0000256" key="22">
    <source>
        <dbReference type="ARBA" id="ARBA00042991"/>
    </source>
</evidence>
<evidence type="ECO:0000256" key="6">
    <source>
        <dbReference type="ARBA" id="ARBA00022525"/>
    </source>
</evidence>
<evidence type="ECO:0000256" key="10">
    <source>
        <dbReference type="ARBA" id="ARBA00022968"/>
    </source>
</evidence>
<evidence type="ECO:0000256" key="32">
    <source>
        <dbReference type="ARBA" id="ARBA00082805"/>
    </source>
</evidence>
<feature type="non-terminal residue" evidence="35">
    <location>
        <position position="273"/>
    </location>
</feature>